<proteinExistence type="predicted"/>
<evidence type="ECO:0000313" key="3">
    <source>
        <dbReference type="EMBL" id="MFC7341575.1"/>
    </source>
</evidence>
<dbReference type="EMBL" id="JBHTCJ010000004">
    <property type="protein sequence ID" value="MFC7341575.1"/>
    <property type="molecule type" value="Genomic_DNA"/>
</dbReference>
<evidence type="ECO:0000256" key="2">
    <source>
        <dbReference type="SAM" id="Phobius"/>
    </source>
</evidence>
<feature type="compositionally biased region" description="Pro residues" evidence="1">
    <location>
        <begin position="195"/>
        <end position="212"/>
    </location>
</feature>
<keyword evidence="2" id="KW-0472">Membrane</keyword>
<feature type="compositionally biased region" description="Acidic residues" evidence="1">
    <location>
        <begin position="270"/>
        <end position="280"/>
    </location>
</feature>
<feature type="transmembrane region" description="Helical" evidence="2">
    <location>
        <begin position="363"/>
        <end position="385"/>
    </location>
</feature>
<keyword evidence="4" id="KW-1185">Reference proteome</keyword>
<evidence type="ECO:0000256" key="1">
    <source>
        <dbReference type="SAM" id="MobiDB-lite"/>
    </source>
</evidence>
<feature type="compositionally biased region" description="Low complexity" evidence="1">
    <location>
        <begin position="124"/>
        <end position="151"/>
    </location>
</feature>
<name>A0ABW2LIW2_9PSEU</name>
<keyword evidence="2" id="KW-0812">Transmembrane</keyword>
<evidence type="ECO:0000313" key="4">
    <source>
        <dbReference type="Proteomes" id="UP001596504"/>
    </source>
</evidence>
<feature type="region of interest" description="Disordered" evidence="1">
    <location>
        <begin position="1"/>
        <end position="302"/>
    </location>
</feature>
<keyword evidence="2" id="KW-1133">Transmembrane helix</keyword>
<dbReference type="Proteomes" id="UP001596504">
    <property type="component" value="Unassembled WGS sequence"/>
</dbReference>
<gene>
    <name evidence="3" type="ORF">ACFQRI_09135</name>
</gene>
<accession>A0ABW2LIW2</accession>
<sequence>MSRDSGADQPTQRTVAELLAEYGGDKGSQQQSSRRRRRRAEDPTETAPQAIIERVLSDSGKMRPVDPDAEPPASRKQGQQPSAQQAPAQPPAAQPPAAQPPAQAPAQPPAAAQQPPAPQPPAAPAQQTQQVPSAPEPAQAPAQAPAAQAPAAPQPPAEKQGGGYWARRFGTKKAPPASPSAPVVDAEATVKQQPVQPPPPAAPPLPAAPAQPPENATQQIPRLPEPAGYPQQPVADDPYDFDDSLARDYPSGGYAEEHSGGYEELGGQDYADDYAEDDDYDRSAPAGLDADQAAEPDAPVSPGKEWGTVALQGICGLVGGGLVWVGFRWLWINATIAAFAAALVFTGLLVLVAWKFFRTNDLQTILLSVLVGLFCTVSPAVLLLIGH</sequence>
<reference evidence="4" key="1">
    <citation type="journal article" date="2019" name="Int. J. Syst. Evol. Microbiol.">
        <title>The Global Catalogue of Microorganisms (GCM) 10K type strain sequencing project: providing services to taxonomists for standard genome sequencing and annotation.</title>
        <authorList>
            <consortium name="The Broad Institute Genomics Platform"/>
            <consortium name="The Broad Institute Genome Sequencing Center for Infectious Disease"/>
            <person name="Wu L."/>
            <person name="Ma J."/>
        </authorList>
    </citation>
    <scope>NUCLEOTIDE SEQUENCE [LARGE SCALE GENOMIC DNA]</scope>
    <source>
        <strain evidence="4">WLHS5</strain>
    </source>
</reference>
<feature type="transmembrane region" description="Helical" evidence="2">
    <location>
        <begin position="334"/>
        <end position="357"/>
    </location>
</feature>
<protein>
    <submittedName>
        <fullName evidence="3">Uncharacterized protein</fullName>
    </submittedName>
</protein>
<comment type="caution">
    <text evidence="3">The sequence shown here is derived from an EMBL/GenBank/DDBJ whole genome shotgun (WGS) entry which is preliminary data.</text>
</comment>
<dbReference type="RefSeq" id="WP_380666595.1">
    <property type="nucleotide sequence ID" value="NZ_JBHTCJ010000004.1"/>
</dbReference>
<feature type="compositionally biased region" description="Pro residues" evidence="1">
    <location>
        <begin position="88"/>
        <end position="108"/>
    </location>
</feature>
<feature type="transmembrane region" description="Helical" evidence="2">
    <location>
        <begin position="306"/>
        <end position="327"/>
    </location>
</feature>
<organism evidence="3 4">
    <name type="scientific">Saccharopolyspora griseoalba</name>
    <dbReference type="NCBI Taxonomy" id="1431848"/>
    <lineage>
        <taxon>Bacteria</taxon>
        <taxon>Bacillati</taxon>
        <taxon>Actinomycetota</taxon>
        <taxon>Actinomycetes</taxon>
        <taxon>Pseudonocardiales</taxon>
        <taxon>Pseudonocardiaceae</taxon>
        <taxon>Saccharopolyspora</taxon>
    </lineage>
</organism>